<dbReference type="InterPro" id="IPR024079">
    <property type="entry name" value="MetalloPept_cat_dom_sf"/>
</dbReference>
<dbReference type="EMBL" id="OBDR01000004">
    <property type="protein sequence ID" value="SNY14522.1"/>
    <property type="molecule type" value="Genomic_DNA"/>
</dbReference>
<evidence type="ECO:0000256" key="4">
    <source>
        <dbReference type="ARBA" id="ARBA00022833"/>
    </source>
</evidence>
<dbReference type="InterPro" id="IPR001818">
    <property type="entry name" value="Pept_M10_metallopeptidase"/>
</dbReference>
<accession>A0A285FT72</accession>
<dbReference type="PANTHER" id="PTHR10201:SF323">
    <property type="entry name" value="MATRIX METALLOPROTEINASE-21"/>
    <property type="match status" value="1"/>
</dbReference>
<keyword evidence="9" id="KW-1185">Reference proteome</keyword>
<dbReference type="GO" id="GO:0031012">
    <property type="term" value="C:extracellular matrix"/>
    <property type="evidence" value="ECO:0007669"/>
    <property type="project" value="InterPro"/>
</dbReference>
<keyword evidence="5" id="KW-0482">Metalloprotease</keyword>
<dbReference type="PRINTS" id="PR00138">
    <property type="entry name" value="MATRIXIN"/>
</dbReference>
<evidence type="ECO:0000313" key="8">
    <source>
        <dbReference type="EMBL" id="TCL11452.1"/>
    </source>
</evidence>
<feature type="domain" description="Peptidase metallopeptidase" evidence="6">
    <location>
        <begin position="34"/>
        <end position="186"/>
    </location>
</feature>
<dbReference type="SMART" id="SM00235">
    <property type="entry name" value="ZnMc"/>
    <property type="match status" value="1"/>
</dbReference>
<dbReference type="GO" id="GO:0004222">
    <property type="term" value="F:metalloendopeptidase activity"/>
    <property type="evidence" value="ECO:0007669"/>
    <property type="project" value="InterPro"/>
</dbReference>
<dbReference type="OrthoDB" id="137831at2157"/>
<dbReference type="InterPro" id="IPR021190">
    <property type="entry name" value="Pept_M10A"/>
</dbReference>
<gene>
    <name evidence="8" type="ORF">C7960_0604</name>
    <name evidence="7" type="ORF">SAMN06295989_10437</name>
</gene>
<dbReference type="SUPFAM" id="SSF55486">
    <property type="entry name" value="Metalloproteases ('zincins'), catalytic domain"/>
    <property type="match status" value="1"/>
</dbReference>
<reference evidence="7" key="1">
    <citation type="submission" date="2017-09" db="EMBL/GenBank/DDBJ databases">
        <authorList>
            <person name="Ehlers B."/>
            <person name="Leendertz F.H."/>
        </authorList>
    </citation>
    <scope>NUCLEOTIDE SEQUENCE [LARGE SCALE GENOMIC DNA]</scope>
    <source>
        <strain evidence="7">WG-1MB</strain>
    </source>
</reference>
<evidence type="ECO:0000256" key="3">
    <source>
        <dbReference type="ARBA" id="ARBA00022801"/>
    </source>
</evidence>
<dbReference type="GO" id="GO:0006508">
    <property type="term" value="P:proteolysis"/>
    <property type="evidence" value="ECO:0007669"/>
    <property type="project" value="UniProtKB-KW"/>
</dbReference>
<proteinExistence type="predicted"/>
<protein>
    <submittedName>
        <fullName evidence="7">Matrixin</fullName>
    </submittedName>
</protein>
<dbReference type="PANTHER" id="PTHR10201">
    <property type="entry name" value="MATRIX METALLOPROTEINASE"/>
    <property type="match status" value="1"/>
</dbReference>
<reference evidence="8 10" key="3">
    <citation type="submission" date="2019-03" db="EMBL/GenBank/DDBJ databases">
        <title>Subsurface microbial communities from deep shales in Ohio and West Virginia, USA.</title>
        <authorList>
            <person name="Wrighton K."/>
        </authorList>
    </citation>
    <scope>NUCLEOTIDE SEQUENCE [LARGE SCALE GENOMIC DNA]</scope>
    <source>
        <strain evidence="8 10">WG1_MB</strain>
    </source>
</reference>
<evidence type="ECO:0000256" key="1">
    <source>
        <dbReference type="ARBA" id="ARBA00022670"/>
    </source>
</evidence>
<dbReference type="GO" id="GO:0030574">
    <property type="term" value="P:collagen catabolic process"/>
    <property type="evidence" value="ECO:0007669"/>
    <property type="project" value="TreeGrafter"/>
</dbReference>
<keyword evidence="1" id="KW-0645">Protease</keyword>
<dbReference type="GO" id="GO:0008270">
    <property type="term" value="F:zinc ion binding"/>
    <property type="evidence" value="ECO:0007669"/>
    <property type="project" value="InterPro"/>
</dbReference>
<evidence type="ECO:0000313" key="10">
    <source>
        <dbReference type="Proteomes" id="UP000295404"/>
    </source>
</evidence>
<dbReference type="Gene3D" id="3.40.390.10">
    <property type="entry name" value="Collagenase (Catalytic Domain)"/>
    <property type="match status" value="1"/>
</dbReference>
<dbReference type="GO" id="GO:0030198">
    <property type="term" value="P:extracellular matrix organization"/>
    <property type="evidence" value="ECO:0007669"/>
    <property type="project" value="TreeGrafter"/>
</dbReference>
<evidence type="ECO:0000256" key="2">
    <source>
        <dbReference type="ARBA" id="ARBA00022723"/>
    </source>
</evidence>
<organism evidence="7 9">
    <name type="scientific">Methanohalophilus euhalobius</name>
    <dbReference type="NCBI Taxonomy" id="51203"/>
    <lineage>
        <taxon>Archaea</taxon>
        <taxon>Methanobacteriati</taxon>
        <taxon>Methanobacteriota</taxon>
        <taxon>Stenosarchaea group</taxon>
        <taxon>Methanomicrobia</taxon>
        <taxon>Methanosarcinales</taxon>
        <taxon>Methanosarcinaceae</taxon>
        <taxon>Methanohalophilus</taxon>
    </lineage>
</organism>
<evidence type="ECO:0000256" key="5">
    <source>
        <dbReference type="ARBA" id="ARBA00023049"/>
    </source>
</evidence>
<evidence type="ECO:0000313" key="9">
    <source>
        <dbReference type="Proteomes" id="UP000217726"/>
    </source>
</evidence>
<keyword evidence="2" id="KW-0479">Metal-binding</keyword>
<sequence>MKIETNSKRILACGIVICLVLLSTIGSASAYSLKSYWWQDEKAGFKIDSSVSTTWHNALNSAMDEWNDAPSDFYYYYDSSSDNKFQCQYLPQETWNGLCSTTYSGDSIIKTIITLNTAKSWSTYSICLPGKMDVQSTATHEFGHALGLAHSTYSDATMWQYGYTGTTWKRSLHSDDECGIRAMYGPE</sequence>
<keyword evidence="3" id="KW-0378">Hydrolase</keyword>
<keyword evidence="4" id="KW-0862">Zinc</keyword>
<dbReference type="EMBL" id="SMMS01000001">
    <property type="protein sequence ID" value="TCL11452.1"/>
    <property type="molecule type" value="Genomic_DNA"/>
</dbReference>
<dbReference type="Pfam" id="PF00413">
    <property type="entry name" value="Peptidase_M10"/>
    <property type="match status" value="1"/>
</dbReference>
<dbReference type="AlphaFoldDB" id="A0A285FT72"/>
<dbReference type="RefSeq" id="WP_096712190.1">
    <property type="nucleotide sequence ID" value="NZ_OBDR01000004.1"/>
</dbReference>
<name>A0A285FT72_9EURY</name>
<dbReference type="InterPro" id="IPR006026">
    <property type="entry name" value="Peptidase_Metallo"/>
</dbReference>
<dbReference type="Proteomes" id="UP000295404">
    <property type="component" value="Unassembled WGS sequence"/>
</dbReference>
<evidence type="ECO:0000313" key="7">
    <source>
        <dbReference type="EMBL" id="SNY14522.1"/>
    </source>
</evidence>
<reference evidence="9" key="2">
    <citation type="submission" date="2017-09" db="EMBL/GenBank/DDBJ databases">
        <authorList>
            <person name="Varghese N."/>
            <person name="Submissions S."/>
        </authorList>
    </citation>
    <scope>NUCLEOTIDE SEQUENCE [LARGE SCALE GENOMIC DNA]</scope>
    <source>
        <strain evidence="9">WG-1MB</strain>
    </source>
</reference>
<evidence type="ECO:0000259" key="6">
    <source>
        <dbReference type="SMART" id="SM00235"/>
    </source>
</evidence>
<dbReference type="Proteomes" id="UP000217726">
    <property type="component" value="Unassembled WGS sequence"/>
</dbReference>